<reference evidence="2 3" key="1">
    <citation type="submission" date="2016-11" db="EMBL/GenBank/DDBJ databases">
        <authorList>
            <person name="Jaros S."/>
            <person name="Januszkiewicz K."/>
            <person name="Wedrychowicz H."/>
        </authorList>
    </citation>
    <scope>NUCLEOTIDE SEQUENCE [LARGE SCALE GENOMIC DNA]</scope>
    <source>
        <strain evidence="2 3">DSM 100565</strain>
    </source>
</reference>
<protein>
    <submittedName>
        <fullName evidence="2">Uncharacterized protein</fullName>
    </submittedName>
</protein>
<dbReference type="RefSeq" id="WP_170865627.1">
    <property type="nucleotide sequence ID" value="NZ_FQYO01000003.1"/>
</dbReference>
<dbReference type="EMBL" id="FQYO01000003">
    <property type="protein sequence ID" value="SHI79395.1"/>
    <property type="molecule type" value="Genomic_DNA"/>
</dbReference>
<evidence type="ECO:0000256" key="1">
    <source>
        <dbReference type="SAM" id="MobiDB-lite"/>
    </source>
</evidence>
<keyword evidence="3" id="KW-1185">Reference proteome</keyword>
<gene>
    <name evidence="2" type="ORF">SAMN05444417_1746</name>
</gene>
<dbReference type="Proteomes" id="UP000184292">
    <property type="component" value="Unassembled WGS sequence"/>
</dbReference>
<name>A0A1M6E1W5_9RHOB</name>
<dbReference type="AlphaFoldDB" id="A0A1M6E1W5"/>
<proteinExistence type="predicted"/>
<evidence type="ECO:0000313" key="2">
    <source>
        <dbReference type="EMBL" id="SHI79395.1"/>
    </source>
</evidence>
<accession>A0A1M6E1W5</accession>
<feature type="region of interest" description="Disordered" evidence="1">
    <location>
        <begin position="23"/>
        <end position="56"/>
    </location>
</feature>
<dbReference type="STRING" id="1447782.SAMN05444417_1746"/>
<sequence>MSRMIAQSRFAPALLRERTSHLGAAASAVTDRRHVTRTQVSRTFRSETGFGRPAGL</sequence>
<organism evidence="2 3">
    <name type="scientific">Wenxinia saemankumensis</name>
    <dbReference type="NCBI Taxonomy" id="1447782"/>
    <lineage>
        <taxon>Bacteria</taxon>
        <taxon>Pseudomonadati</taxon>
        <taxon>Pseudomonadota</taxon>
        <taxon>Alphaproteobacteria</taxon>
        <taxon>Rhodobacterales</taxon>
        <taxon>Roseobacteraceae</taxon>
        <taxon>Wenxinia</taxon>
    </lineage>
</organism>
<evidence type="ECO:0000313" key="3">
    <source>
        <dbReference type="Proteomes" id="UP000184292"/>
    </source>
</evidence>